<name>A0ABD2Q604_9PLAT</name>
<organism evidence="1 2">
    <name type="scientific">Cichlidogyrus casuarinus</name>
    <dbReference type="NCBI Taxonomy" id="1844966"/>
    <lineage>
        <taxon>Eukaryota</taxon>
        <taxon>Metazoa</taxon>
        <taxon>Spiralia</taxon>
        <taxon>Lophotrochozoa</taxon>
        <taxon>Platyhelminthes</taxon>
        <taxon>Monogenea</taxon>
        <taxon>Monopisthocotylea</taxon>
        <taxon>Dactylogyridea</taxon>
        <taxon>Ancyrocephalidae</taxon>
        <taxon>Cichlidogyrus</taxon>
    </lineage>
</organism>
<accession>A0ABD2Q604</accession>
<dbReference type="AlphaFoldDB" id="A0ABD2Q604"/>
<evidence type="ECO:0000313" key="1">
    <source>
        <dbReference type="EMBL" id="KAL3315009.1"/>
    </source>
</evidence>
<gene>
    <name evidence="1" type="ORF">Ciccas_006361</name>
</gene>
<dbReference type="Proteomes" id="UP001626550">
    <property type="component" value="Unassembled WGS sequence"/>
</dbReference>
<proteinExistence type="predicted"/>
<comment type="caution">
    <text evidence="1">The sequence shown here is derived from an EMBL/GenBank/DDBJ whole genome shotgun (WGS) entry which is preliminary data.</text>
</comment>
<keyword evidence="2" id="KW-1185">Reference proteome</keyword>
<protein>
    <submittedName>
        <fullName evidence="1">Uncharacterized protein</fullName>
    </submittedName>
</protein>
<sequence length="402" mass="46782">MARFGARRQRRVRSVESLMLADDTYFRPGMSSYVRVPVGRAFDPMVKAVASEQPKVKVSTSDLFQGDQGDHEQPQQISYKCIAKNKYGSAESEVIDFTGDKLKSLTGRLKIRSEPALKDNKTQPAVTEEFIELGERDLAPLSRYEYRDGDEEQLPEHGGNEWVYQHMLLNLQDDAEYEITDIKACNGHACADSIAPERKILTEMAEWKGEERVFKLKEFEKLKKQLRRLDFSRANETQKETLNLLIDLLMQAMLIFDEINQVWSTTYFGDIDYAKGFIGRIVAFLNEPYKPKFKMLRAKKRLNEQVVITNLEELDRKLQFHKKEPKMKFEAVGRADLKEFIDSYSSELVRSRLEYFYSTNESKQSEENGEVQSMFHPKSECLIDFLFIWFGLLSFSLPYRLD</sequence>
<dbReference type="EMBL" id="JBJKFK010000850">
    <property type="protein sequence ID" value="KAL3315009.1"/>
    <property type="molecule type" value="Genomic_DNA"/>
</dbReference>
<evidence type="ECO:0000313" key="2">
    <source>
        <dbReference type="Proteomes" id="UP001626550"/>
    </source>
</evidence>
<reference evidence="1 2" key="1">
    <citation type="submission" date="2024-11" db="EMBL/GenBank/DDBJ databases">
        <title>Adaptive evolution of stress response genes in parasites aligns with host niche diversity.</title>
        <authorList>
            <person name="Hahn C."/>
            <person name="Resl P."/>
        </authorList>
    </citation>
    <scope>NUCLEOTIDE SEQUENCE [LARGE SCALE GENOMIC DNA]</scope>
    <source>
        <strain evidence="1">EGGRZ-B1_66</strain>
        <tissue evidence="1">Body</tissue>
    </source>
</reference>